<dbReference type="RefSeq" id="WP_379811006.1">
    <property type="nucleotide sequence ID" value="NZ_JBHUPC010000012.1"/>
</dbReference>
<dbReference type="SUPFAM" id="SSF47413">
    <property type="entry name" value="lambda repressor-like DNA-binding domains"/>
    <property type="match status" value="1"/>
</dbReference>
<evidence type="ECO:0000313" key="2">
    <source>
        <dbReference type="EMBL" id="MFD2891420.1"/>
    </source>
</evidence>
<dbReference type="Gene3D" id="1.10.260.40">
    <property type="entry name" value="lambda repressor-like DNA-binding domains"/>
    <property type="match status" value="1"/>
</dbReference>
<evidence type="ECO:0000313" key="3">
    <source>
        <dbReference type="Proteomes" id="UP001597534"/>
    </source>
</evidence>
<sequence length="121" mass="13945">MMKDLLKKGRLDQGLSTRKLAEMADIDQALISKFENGYRIPTKKQIQTLATLLKIDLRSLLVAWYKVKLDHVFDFNTFAIQAITEILQEKGVDVSNSKKENQIAEILDEIELLKQKLTNLR</sequence>
<feature type="domain" description="HTH cro/C1-type" evidence="1">
    <location>
        <begin position="6"/>
        <end position="60"/>
    </location>
</feature>
<keyword evidence="3" id="KW-1185">Reference proteome</keyword>
<protein>
    <submittedName>
        <fullName evidence="2">Multiprotein-bridging factor 1 family protein</fullName>
    </submittedName>
</protein>
<dbReference type="CDD" id="cd00093">
    <property type="entry name" value="HTH_XRE"/>
    <property type="match status" value="1"/>
</dbReference>
<comment type="caution">
    <text evidence="2">The sequence shown here is derived from an EMBL/GenBank/DDBJ whole genome shotgun (WGS) entry which is preliminary data.</text>
</comment>
<evidence type="ECO:0000259" key="1">
    <source>
        <dbReference type="PROSITE" id="PS50943"/>
    </source>
</evidence>
<dbReference type="Proteomes" id="UP001597534">
    <property type="component" value="Unassembled WGS sequence"/>
</dbReference>
<gene>
    <name evidence="2" type="ORF">ACFS5J_05260</name>
</gene>
<dbReference type="SMART" id="SM00530">
    <property type="entry name" value="HTH_XRE"/>
    <property type="match status" value="1"/>
</dbReference>
<organism evidence="2 3">
    <name type="scientific">Flavobacterium chuncheonense</name>
    <dbReference type="NCBI Taxonomy" id="2026653"/>
    <lineage>
        <taxon>Bacteria</taxon>
        <taxon>Pseudomonadati</taxon>
        <taxon>Bacteroidota</taxon>
        <taxon>Flavobacteriia</taxon>
        <taxon>Flavobacteriales</taxon>
        <taxon>Flavobacteriaceae</taxon>
        <taxon>Flavobacterium</taxon>
    </lineage>
</organism>
<reference evidence="3" key="1">
    <citation type="journal article" date="2019" name="Int. J. Syst. Evol. Microbiol.">
        <title>The Global Catalogue of Microorganisms (GCM) 10K type strain sequencing project: providing services to taxonomists for standard genome sequencing and annotation.</title>
        <authorList>
            <consortium name="The Broad Institute Genomics Platform"/>
            <consortium name="The Broad Institute Genome Sequencing Center for Infectious Disease"/>
            <person name="Wu L."/>
            <person name="Ma J."/>
        </authorList>
    </citation>
    <scope>NUCLEOTIDE SEQUENCE [LARGE SCALE GENOMIC DNA]</scope>
    <source>
        <strain evidence="3">KCTC 22671</strain>
    </source>
</reference>
<dbReference type="Pfam" id="PF01381">
    <property type="entry name" value="HTH_3"/>
    <property type="match status" value="1"/>
</dbReference>
<dbReference type="EMBL" id="JBHUPC010000012">
    <property type="protein sequence ID" value="MFD2891420.1"/>
    <property type="molecule type" value="Genomic_DNA"/>
</dbReference>
<name>A0ABW5YKE2_9FLAO</name>
<dbReference type="InterPro" id="IPR001387">
    <property type="entry name" value="Cro/C1-type_HTH"/>
</dbReference>
<accession>A0ABW5YKE2</accession>
<proteinExistence type="predicted"/>
<dbReference type="PROSITE" id="PS50943">
    <property type="entry name" value="HTH_CROC1"/>
    <property type="match status" value="1"/>
</dbReference>
<dbReference type="InterPro" id="IPR010982">
    <property type="entry name" value="Lambda_DNA-bd_dom_sf"/>
</dbReference>